<gene>
    <name evidence="1" type="ORF">rCG_63659</name>
</gene>
<name>A6IX49_RAT</name>
<proteinExistence type="predicted"/>
<evidence type="ECO:0000313" key="2">
    <source>
        <dbReference type="Proteomes" id="UP000234681"/>
    </source>
</evidence>
<protein>
    <submittedName>
        <fullName evidence="1">RCG63659</fullName>
    </submittedName>
</protein>
<reference evidence="2" key="1">
    <citation type="submission" date="2005-09" db="EMBL/GenBank/DDBJ databases">
        <authorList>
            <person name="Mural R.J."/>
            <person name="Li P.W."/>
            <person name="Adams M.D."/>
            <person name="Amanatides P.G."/>
            <person name="Baden-Tillson H."/>
            <person name="Barnstead M."/>
            <person name="Chin S.H."/>
            <person name="Dew I."/>
            <person name="Evans C.A."/>
            <person name="Ferriera S."/>
            <person name="Flanigan M."/>
            <person name="Fosler C."/>
            <person name="Glodek A."/>
            <person name="Gu Z."/>
            <person name="Holt R.A."/>
            <person name="Jennings D."/>
            <person name="Kraft C.L."/>
            <person name="Lu F."/>
            <person name="Nguyen T."/>
            <person name="Nusskern D.R."/>
            <person name="Pfannkoch C.M."/>
            <person name="Sitter C."/>
            <person name="Sutton G.G."/>
            <person name="Venter J.C."/>
            <person name="Wang Z."/>
            <person name="Woodage T."/>
            <person name="Zheng X.H."/>
            <person name="Zhong F."/>
        </authorList>
    </citation>
    <scope>NUCLEOTIDE SEQUENCE [LARGE SCALE GENOMIC DNA]</scope>
    <source>
        <strain>BN</strain>
        <strain evidence="2">Sprague-Dawley</strain>
    </source>
</reference>
<dbReference type="AlphaFoldDB" id="A6IX49"/>
<organism evidence="1 2">
    <name type="scientific">Rattus norvegicus</name>
    <name type="common">Rat</name>
    <dbReference type="NCBI Taxonomy" id="10116"/>
    <lineage>
        <taxon>Eukaryota</taxon>
        <taxon>Metazoa</taxon>
        <taxon>Chordata</taxon>
        <taxon>Craniata</taxon>
        <taxon>Vertebrata</taxon>
        <taxon>Euteleostomi</taxon>
        <taxon>Mammalia</taxon>
        <taxon>Eutheria</taxon>
        <taxon>Euarchontoglires</taxon>
        <taxon>Glires</taxon>
        <taxon>Rodentia</taxon>
        <taxon>Myomorpha</taxon>
        <taxon>Muroidea</taxon>
        <taxon>Muridae</taxon>
        <taxon>Murinae</taxon>
        <taxon>Rattus</taxon>
    </lineage>
</organism>
<dbReference type="Proteomes" id="UP000234681">
    <property type="component" value="Chromosome 18"/>
</dbReference>
<evidence type="ECO:0000313" key="1">
    <source>
        <dbReference type="EMBL" id="EDM14480.1"/>
    </source>
</evidence>
<dbReference type="EMBL" id="CH473971">
    <property type="protein sequence ID" value="EDM14480.1"/>
    <property type="molecule type" value="Genomic_DNA"/>
</dbReference>
<accession>A6IX49</accession>
<sequence length="77" mass="8929">MLLCFALSISYPIQPFNPILPRLLTIQRKTVSLIHHLGADTFIIPGVLYITNMKVFHQIIPSSRNHCFVYQGKYREN</sequence>